<evidence type="ECO:0000313" key="3">
    <source>
        <dbReference type="EMBL" id="RKG92823.1"/>
    </source>
</evidence>
<dbReference type="Gene3D" id="3.40.710.10">
    <property type="entry name" value="DD-peptidase/beta-lactamase superfamily"/>
    <property type="match status" value="1"/>
</dbReference>
<evidence type="ECO:0000313" key="4">
    <source>
        <dbReference type="Proteomes" id="UP000268313"/>
    </source>
</evidence>
<keyword evidence="4" id="KW-1185">Reference proteome</keyword>
<gene>
    <name evidence="3" type="ORF">D7X32_44175</name>
</gene>
<protein>
    <recommendedName>
        <fullName evidence="2">Beta-lactamase-related domain-containing protein</fullName>
    </recommendedName>
</protein>
<comment type="caution">
    <text evidence="3">The sequence shown here is derived from an EMBL/GenBank/DDBJ whole genome shotgun (WGS) entry which is preliminary data.</text>
</comment>
<sequence length="321" mass="33852">MHGGLAARECRQSTVGAGEPPRPARARQPAGGHRSGAPPHHGEGPAHAADGNRRGDGASEHLPHPEGDVGGAGGARLRGHSPHARRIHAAPGSAAAHPSPRRAVDVSHRFRGPGRALARASGRGFDDFLSERLFKPLGMNDTAFSVPREKLDQVATAYQRDPKTGALTAWAPPVGPVVAATRLPRGRWTGLRAGVDRRRLPHLLPDAVEPGPPRCDAPAVRREPPADDDGSDSSRAEGRLALLPGLLGHVRLGLRRKRHDAAGWHLPHGRSLWLGGRLRHHVLHRPGPGPDGHPPGPTDHVGPDDEAFAVAFSKAAYAALG</sequence>
<feature type="compositionally biased region" description="Basic residues" evidence="1">
    <location>
        <begin position="77"/>
        <end position="88"/>
    </location>
</feature>
<feature type="region of interest" description="Disordered" evidence="1">
    <location>
        <begin position="203"/>
        <end position="236"/>
    </location>
</feature>
<feature type="compositionally biased region" description="Low complexity" evidence="1">
    <location>
        <begin position="89"/>
        <end position="98"/>
    </location>
</feature>
<name>A0A3A8JT80_9BACT</name>
<reference evidence="4" key="1">
    <citation type="submission" date="2018-09" db="EMBL/GenBank/DDBJ databases">
        <authorList>
            <person name="Livingstone P.G."/>
            <person name="Whitworth D.E."/>
        </authorList>
    </citation>
    <scope>NUCLEOTIDE SEQUENCE [LARGE SCALE GENOMIC DNA]</scope>
    <source>
        <strain evidence="4">CA043D</strain>
    </source>
</reference>
<dbReference type="Proteomes" id="UP000268313">
    <property type="component" value="Unassembled WGS sequence"/>
</dbReference>
<feature type="compositionally biased region" description="Pro residues" evidence="1">
    <location>
        <begin position="287"/>
        <end position="297"/>
    </location>
</feature>
<proteinExistence type="predicted"/>
<dbReference type="InterPro" id="IPR001466">
    <property type="entry name" value="Beta-lactam-related"/>
</dbReference>
<feature type="region of interest" description="Disordered" evidence="1">
    <location>
        <begin position="1"/>
        <end position="104"/>
    </location>
</feature>
<evidence type="ECO:0000259" key="2">
    <source>
        <dbReference type="Pfam" id="PF00144"/>
    </source>
</evidence>
<dbReference type="AlphaFoldDB" id="A0A3A8JT80"/>
<feature type="region of interest" description="Disordered" evidence="1">
    <location>
        <begin position="283"/>
        <end position="304"/>
    </location>
</feature>
<dbReference type="SUPFAM" id="SSF56601">
    <property type="entry name" value="beta-lactamase/transpeptidase-like"/>
    <property type="match status" value="1"/>
</dbReference>
<feature type="compositionally biased region" description="Basic and acidic residues" evidence="1">
    <location>
        <begin position="40"/>
        <end position="67"/>
    </location>
</feature>
<feature type="domain" description="Beta-lactamase-related" evidence="2">
    <location>
        <begin position="114"/>
        <end position="171"/>
    </location>
</feature>
<dbReference type="InterPro" id="IPR012338">
    <property type="entry name" value="Beta-lactam/transpept-like"/>
</dbReference>
<dbReference type="EMBL" id="RAWE01000432">
    <property type="protein sequence ID" value="RKG92823.1"/>
    <property type="molecule type" value="Genomic_DNA"/>
</dbReference>
<accession>A0A3A8JT80</accession>
<organism evidence="3 4">
    <name type="scientific">Corallococcus carmarthensis</name>
    <dbReference type="NCBI Taxonomy" id="2316728"/>
    <lineage>
        <taxon>Bacteria</taxon>
        <taxon>Pseudomonadati</taxon>
        <taxon>Myxococcota</taxon>
        <taxon>Myxococcia</taxon>
        <taxon>Myxococcales</taxon>
        <taxon>Cystobacterineae</taxon>
        <taxon>Myxococcaceae</taxon>
        <taxon>Corallococcus</taxon>
    </lineage>
</organism>
<dbReference type="Pfam" id="PF00144">
    <property type="entry name" value="Beta-lactamase"/>
    <property type="match status" value="1"/>
</dbReference>
<evidence type="ECO:0000256" key="1">
    <source>
        <dbReference type="SAM" id="MobiDB-lite"/>
    </source>
</evidence>